<feature type="region of interest" description="Disordered" evidence="1">
    <location>
        <begin position="277"/>
        <end position="325"/>
    </location>
</feature>
<evidence type="ECO:0000256" key="1">
    <source>
        <dbReference type="SAM" id="MobiDB-lite"/>
    </source>
</evidence>
<gene>
    <name evidence="3" type="ORF">NA57DRAFT_44997</name>
</gene>
<feature type="transmembrane region" description="Helical" evidence="2">
    <location>
        <begin position="209"/>
        <end position="227"/>
    </location>
</feature>
<dbReference type="PANTHER" id="PTHR35184:SF1">
    <property type="entry name" value="INTEGRAL MEMBRANE PROTEIN"/>
    <property type="match status" value="1"/>
</dbReference>
<name>A0A9P4I7W6_9PEZI</name>
<feature type="transmembrane region" description="Helical" evidence="2">
    <location>
        <begin position="20"/>
        <end position="42"/>
    </location>
</feature>
<keyword evidence="2" id="KW-0812">Transmembrane</keyword>
<feature type="transmembrane region" description="Helical" evidence="2">
    <location>
        <begin position="54"/>
        <end position="76"/>
    </location>
</feature>
<sequence length="325" mass="36252">MQGPPYPLPMAGPGGTPTIGTDIPICAVFIFLYICFAITNMTIFQINRRRGHKFVLSALLFGFCMARIATLVLRIALATRQHNVRLAIAAQIFVNAGILIVYIVNLLLAQRILRAKQPHIGWNPVLRILYKILWFSIPAALAMVITTVVLTVYTLNTHTRMICRDVQLAAITYLLVFTTLPLFHVAAVLLLPRSDKEENFGHGSMRTKLIMATLSTCLCITIAGFKAGTAWSPPRPATDPAWFDSKASFYAFDFMLEIFALCALTIPRIDKRFHVPDGSTKPGDYTQRRQDKIGGVNSADRLQEECSVKTEEDSHRVISVEDEKV</sequence>
<dbReference type="PANTHER" id="PTHR35184">
    <property type="entry name" value="YALI0C10208P"/>
    <property type="match status" value="1"/>
</dbReference>
<feature type="transmembrane region" description="Helical" evidence="2">
    <location>
        <begin position="247"/>
        <end position="266"/>
    </location>
</feature>
<feature type="transmembrane region" description="Helical" evidence="2">
    <location>
        <begin position="167"/>
        <end position="189"/>
    </location>
</feature>
<evidence type="ECO:0000313" key="4">
    <source>
        <dbReference type="Proteomes" id="UP000799772"/>
    </source>
</evidence>
<dbReference type="OrthoDB" id="3357002at2759"/>
<keyword evidence="4" id="KW-1185">Reference proteome</keyword>
<keyword evidence="2" id="KW-1133">Transmembrane helix</keyword>
<dbReference type="EMBL" id="ML978132">
    <property type="protein sequence ID" value="KAF2095103.1"/>
    <property type="molecule type" value="Genomic_DNA"/>
</dbReference>
<protein>
    <submittedName>
        <fullName evidence="3">Uncharacterized protein</fullName>
    </submittedName>
</protein>
<organism evidence="3 4">
    <name type="scientific">Rhizodiscina lignyota</name>
    <dbReference type="NCBI Taxonomy" id="1504668"/>
    <lineage>
        <taxon>Eukaryota</taxon>
        <taxon>Fungi</taxon>
        <taxon>Dikarya</taxon>
        <taxon>Ascomycota</taxon>
        <taxon>Pezizomycotina</taxon>
        <taxon>Dothideomycetes</taxon>
        <taxon>Pleosporomycetidae</taxon>
        <taxon>Aulographales</taxon>
        <taxon>Rhizodiscinaceae</taxon>
        <taxon>Rhizodiscina</taxon>
    </lineage>
</organism>
<feature type="transmembrane region" description="Helical" evidence="2">
    <location>
        <begin position="88"/>
        <end position="108"/>
    </location>
</feature>
<reference evidence="3" key="1">
    <citation type="journal article" date="2020" name="Stud. Mycol.">
        <title>101 Dothideomycetes genomes: a test case for predicting lifestyles and emergence of pathogens.</title>
        <authorList>
            <person name="Haridas S."/>
            <person name="Albert R."/>
            <person name="Binder M."/>
            <person name="Bloem J."/>
            <person name="Labutti K."/>
            <person name="Salamov A."/>
            <person name="Andreopoulos B."/>
            <person name="Baker S."/>
            <person name="Barry K."/>
            <person name="Bills G."/>
            <person name="Bluhm B."/>
            <person name="Cannon C."/>
            <person name="Castanera R."/>
            <person name="Culley D."/>
            <person name="Daum C."/>
            <person name="Ezra D."/>
            <person name="Gonzalez J."/>
            <person name="Henrissat B."/>
            <person name="Kuo A."/>
            <person name="Liang C."/>
            <person name="Lipzen A."/>
            <person name="Lutzoni F."/>
            <person name="Magnuson J."/>
            <person name="Mondo S."/>
            <person name="Nolan M."/>
            <person name="Ohm R."/>
            <person name="Pangilinan J."/>
            <person name="Park H.-J."/>
            <person name="Ramirez L."/>
            <person name="Alfaro M."/>
            <person name="Sun H."/>
            <person name="Tritt A."/>
            <person name="Yoshinaga Y."/>
            <person name="Zwiers L.-H."/>
            <person name="Turgeon B."/>
            <person name="Goodwin S."/>
            <person name="Spatafora J."/>
            <person name="Crous P."/>
            <person name="Grigoriev I."/>
        </authorList>
    </citation>
    <scope>NUCLEOTIDE SEQUENCE</scope>
    <source>
        <strain evidence="3">CBS 133067</strain>
    </source>
</reference>
<accession>A0A9P4I7W6</accession>
<dbReference type="AlphaFoldDB" id="A0A9P4I7W6"/>
<comment type="caution">
    <text evidence="3">The sequence shown here is derived from an EMBL/GenBank/DDBJ whole genome shotgun (WGS) entry which is preliminary data.</text>
</comment>
<dbReference type="Proteomes" id="UP000799772">
    <property type="component" value="Unassembled WGS sequence"/>
</dbReference>
<feature type="transmembrane region" description="Helical" evidence="2">
    <location>
        <begin position="128"/>
        <end position="155"/>
    </location>
</feature>
<keyword evidence="2" id="KW-0472">Membrane</keyword>
<evidence type="ECO:0000256" key="2">
    <source>
        <dbReference type="SAM" id="Phobius"/>
    </source>
</evidence>
<evidence type="ECO:0000313" key="3">
    <source>
        <dbReference type="EMBL" id="KAF2095103.1"/>
    </source>
</evidence>
<feature type="compositionally biased region" description="Basic and acidic residues" evidence="1">
    <location>
        <begin position="301"/>
        <end position="325"/>
    </location>
</feature>
<proteinExistence type="predicted"/>